<evidence type="ECO:0000313" key="2">
    <source>
        <dbReference type="Proteomes" id="UP000629468"/>
    </source>
</evidence>
<evidence type="ECO:0000313" key="1">
    <source>
        <dbReference type="EMBL" id="KAF7759919.1"/>
    </source>
</evidence>
<organism evidence="1 2">
    <name type="scientific">Agaricus bisporus var. burnettii</name>
    <dbReference type="NCBI Taxonomy" id="192524"/>
    <lineage>
        <taxon>Eukaryota</taxon>
        <taxon>Fungi</taxon>
        <taxon>Dikarya</taxon>
        <taxon>Basidiomycota</taxon>
        <taxon>Agaricomycotina</taxon>
        <taxon>Agaricomycetes</taxon>
        <taxon>Agaricomycetidae</taxon>
        <taxon>Agaricales</taxon>
        <taxon>Agaricineae</taxon>
        <taxon>Agaricaceae</taxon>
        <taxon>Agaricus</taxon>
    </lineage>
</organism>
<accession>A0A8H7C1K6</accession>
<sequence length="150" mass="17206">MAYYCSVLDTSIKLRRKKRTWSLLSKALLKLKSFALDFDTVKLGSASGGDIRTLNTYNIKSSSTSRGFNTHHYNPNAQFLLFYSVDWIIKPSSNASNLIACGTWTIQIRDEAFHPCLPSSGRRRLSFHEIEDFVSNELSPREKERHKLMN</sequence>
<proteinExistence type="predicted"/>
<reference evidence="1 2" key="1">
    <citation type="journal article" name="Sci. Rep.">
        <title>Telomere-to-telomere assembled and centromere annotated genomes of the two main subspecies of the button mushroom Agaricus bisporus reveal especially polymorphic chromosome ends.</title>
        <authorList>
            <person name="Sonnenberg A.S.M."/>
            <person name="Sedaghat-Telgerd N."/>
            <person name="Lavrijssen B."/>
            <person name="Ohm R.A."/>
            <person name="Hendrickx P.M."/>
            <person name="Scholtmeijer K."/>
            <person name="Baars J.J.P."/>
            <person name="van Peer A."/>
        </authorList>
    </citation>
    <scope>NUCLEOTIDE SEQUENCE [LARGE SCALE GENOMIC DNA]</scope>
    <source>
        <strain evidence="1 2">H119_p4</strain>
    </source>
</reference>
<dbReference type="Proteomes" id="UP000629468">
    <property type="component" value="Unassembled WGS sequence"/>
</dbReference>
<name>A0A8H7C1K6_AGABI</name>
<dbReference type="AlphaFoldDB" id="A0A8H7C1K6"/>
<comment type="caution">
    <text evidence="1">The sequence shown here is derived from an EMBL/GenBank/DDBJ whole genome shotgun (WGS) entry which is preliminary data.</text>
</comment>
<protein>
    <submittedName>
        <fullName evidence="1">Uncharacterized protein</fullName>
    </submittedName>
</protein>
<dbReference type="EMBL" id="JABXXO010000016">
    <property type="protein sequence ID" value="KAF7759919.1"/>
    <property type="molecule type" value="Genomic_DNA"/>
</dbReference>
<gene>
    <name evidence="1" type="ORF">Agabi119p4_11614</name>
</gene>